<dbReference type="HOGENOM" id="CLU_2673751_0_0_1"/>
<protein>
    <submittedName>
        <fullName evidence="1">GD13425</fullName>
    </submittedName>
</protein>
<evidence type="ECO:0000313" key="1">
    <source>
        <dbReference type="EMBL" id="EDX08888.1"/>
    </source>
</evidence>
<name>B4QN06_DROSI</name>
<proteinExistence type="predicted"/>
<keyword evidence="2" id="KW-1185">Reference proteome</keyword>
<dbReference type="Proteomes" id="UP000000304">
    <property type="component" value="Chromosome 3L"/>
</dbReference>
<accession>B4QN06</accession>
<dbReference type="EMBL" id="CM000363">
    <property type="protein sequence ID" value="EDX08888.1"/>
    <property type="molecule type" value="Genomic_DNA"/>
</dbReference>
<sequence length="75" mass="8163">MNRSKVQQVQAGRQIFGKCQRTLWTEWLSGGSVAKWPSGLLAKQPTSGTTFAATAIESEAERLELGLRLGLGMDI</sequence>
<gene>
    <name evidence="1" type="primary">Dsim\GD13425</name>
    <name evidence="1" type="ORF">Dsim_GD13425</name>
</gene>
<reference evidence="1 2" key="1">
    <citation type="journal article" date="2007" name="Nature">
        <title>Evolution of genes and genomes on the Drosophila phylogeny.</title>
        <authorList>
            <consortium name="Drosophila 12 Genomes Consortium"/>
            <person name="Clark A.G."/>
            <person name="Eisen M.B."/>
            <person name="Smith D.R."/>
            <person name="Bergman C.M."/>
            <person name="Oliver B."/>
            <person name="Markow T.A."/>
            <person name="Kaufman T.C."/>
            <person name="Kellis M."/>
            <person name="Gelbart W."/>
            <person name="Iyer V.N."/>
            <person name="Pollard D.A."/>
            <person name="Sackton T.B."/>
            <person name="Larracuente A.M."/>
            <person name="Singh N.D."/>
            <person name="Abad J.P."/>
            <person name="Abt D.N."/>
            <person name="Adryan B."/>
            <person name="Aguade M."/>
            <person name="Akashi H."/>
            <person name="Anderson W.W."/>
            <person name="Aquadro C.F."/>
            <person name="Ardell D.H."/>
            <person name="Arguello R."/>
            <person name="Artieri C.G."/>
            <person name="Barbash D.A."/>
            <person name="Barker D."/>
            <person name="Barsanti P."/>
            <person name="Batterham P."/>
            <person name="Batzoglou S."/>
            <person name="Begun D."/>
            <person name="Bhutkar A."/>
            <person name="Blanco E."/>
            <person name="Bosak S.A."/>
            <person name="Bradley R.K."/>
            <person name="Brand A.D."/>
            <person name="Brent M.R."/>
            <person name="Brooks A.N."/>
            <person name="Brown R.H."/>
            <person name="Butlin R.K."/>
            <person name="Caggese C."/>
            <person name="Calvi B.R."/>
            <person name="Bernardo de Carvalho A."/>
            <person name="Caspi A."/>
            <person name="Castrezana S."/>
            <person name="Celniker S.E."/>
            <person name="Chang J.L."/>
            <person name="Chapple C."/>
            <person name="Chatterji S."/>
            <person name="Chinwalla A."/>
            <person name="Civetta A."/>
            <person name="Clifton S.W."/>
            <person name="Comeron J.M."/>
            <person name="Costello J.C."/>
            <person name="Coyne J.A."/>
            <person name="Daub J."/>
            <person name="David R.G."/>
            <person name="Delcher A.L."/>
            <person name="Delehaunty K."/>
            <person name="Do C.B."/>
            <person name="Ebling H."/>
            <person name="Edwards K."/>
            <person name="Eickbush T."/>
            <person name="Evans J.D."/>
            <person name="Filipski A."/>
            <person name="Findeiss S."/>
            <person name="Freyhult E."/>
            <person name="Fulton L."/>
            <person name="Fulton R."/>
            <person name="Garcia A.C."/>
            <person name="Gardiner A."/>
            <person name="Garfield D.A."/>
            <person name="Garvin B.E."/>
            <person name="Gibson G."/>
            <person name="Gilbert D."/>
            <person name="Gnerre S."/>
            <person name="Godfrey J."/>
            <person name="Good R."/>
            <person name="Gotea V."/>
            <person name="Gravely B."/>
            <person name="Greenberg A.J."/>
            <person name="Griffiths-Jones S."/>
            <person name="Gross S."/>
            <person name="Guigo R."/>
            <person name="Gustafson E.A."/>
            <person name="Haerty W."/>
            <person name="Hahn M.W."/>
            <person name="Halligan D.L."/>
            <person name="Halpern A.L."/>
            <person name="Halter G.M."/>
            <person name="Han M.V."/>
            <person name="Heger A."/>
            <person name="Hillier L."/>
            <person name="Hinrichs A.S."/>
            <person name="Holmes I."/>
            <person name="Hoskins R.A."/>
            <person name="Hubisz M.J."/>
            <person name="Hultmark D."/>
            <person name="Huntley M.A."/>
            <person name="Jaffe D.B."/>
            <person name="Jagadeeshan S."/>
            <person name="Jeck W.R."/>
            <person name="Johnson J."/>
            <person name="Jones C.D."/>
            <person name="Jordan W.C."/>
            <person name="Karpen G.H."/>
            <person name="Kataoka E."/>
            <person name="Keightley P.D."/>
            <person name="Kheradpour P."/>
            <person name="Kirkness E.F."/>
            <person name="Koerich L.B."/>
            <person name="Kristiansen K."/>
            <person name="Kudrna D."/>
            <person name="Kulathinal R.J."/>
            <person name="Kumar S."/>
            <person name="Kwok R."/>
            <person name="Lander E."/>
            <person name="Langley C.H."/>
            <person name="Lapoint R."/>
            <person name="Lazzaro B.P."/>
            <person name="Lee S.J."/>
            <person name="Levesque L."/>
            <person name="Li R."/>
            <person name="Lin C.F."/>
            <person name="Lin M.F."/>
            <person name="Lindblad-Toh K."/>
            <person name="Llopart A."/>
            <person name="Long M."/>
            <person name="Low L."/>
            <person name="Lozovsky E."/>
            <person name="Lu J."/>
            <person name="Luo M."/>
            <person name="Machado C.A."/>
            <person name="Makalowski W."/>
            <person name="Marzo M."/>
            <person name="Matsuda M."/>
            <person name="Matzkin L."/>
            <person name="McAllister B."/>
            <person name="McBride C.S."/>
            <person name="McKernan B."/>
            <person name="McKernan K."/>
            <person name="Mendez-Lago M."/>
            <person name="Minx P."/>
            <person name="Mollenhauer M.U."/>
            <person name="Montooth K."/>
            <person name="Mount S.M."/>
            <person name="Mu X."/>
            <person name="Myers E."/>
            <person name="Negre B."/>
            <person name="Newfeld S."/>
            <person name="Nielsen R."/>
            <person name="Noor M.A."/>
            <person name="O'Grady P."/>
            <person name="Pachter L."/>
            <person name="Papaceit M."/>
            <person name="Parisi M.J."/>
            <person name="Parisi M."/>
            <person name="Parts L."/>
            <person name="Pedersen J.S."/>
            <person name="Pesole G."/>
            <person name="Phillippy A.M."/>
            <person name="Ponting C.P."/>
            <person name="Pop M."/>
            <person name="Porcelli D."/>
            <person name="Powell J.R."/>
            <person name="Prohaska S."/>
            <person name="Pruitt K."/>
            <person name="Puig M."/>
            <person name="Quesneville H."/>
            <person name="Ram K.R."/>
            <person name="Rand D."/>
            <person name="Rasmussen M.D."/>
            <person name="Reed L.K."/>
            <person name="Reenan R."/>
            <person name="Reily A."/>
            <person name="Remington K.A."/>
            <person name="Rieger T.T."/>
            <person name="Ritchie M.G."/>
            <person name="Robin C."/>
            <person name="Rogers Y.H."/>
            <person name="Rohde C."/>
            <person name="Rozas J."/>
            <person name="Rubenfield M.J."/>
            <person name="Ruiz A."/>
            <person name="Russo S."/>
            <person name="Salzberg S.L."/>
            <person name="Sanchez-Gracia A."/>
            <person name="Saranga D.J."/>
            <person name="Sato H."/>
            <person name="Schaeffer S.W."/>
            <person name="Schatz M.C."/>
            <person name="Schlenke T."/>
            <person name="Schwartz R."/>
            <person name="Segarra C."/>
            <person name="Singh R.S."/>
            <person name="Sirot L."/>
            <person name="Sirota M."/>
            <person name="Sisneros N.B."/>
            <person name="Smith C.D."/>
            <person name="Smith T.F."/>
            <person name="Spieth J."/>
            <person name="Stage D.E."/>
            <person name="Stark A."/>
            <person name="Stephan W."/>
            <person name="Strausberg R.L."/>
            <person name="Strempel S."/>
            <person name="Sturgill D."/>
            <person name="Sutton G."/>
            <person name="Sutton G.G."/>
            <person name="Tao W."/>
            <person name="Teichmann S."/>
            <person name="Tobari Y.N."/>
            <person name="Tomimura Y."/>
            <person name="Tsolas J.M."/>
            <person name="Valente V.L."/>
            <person name="Venter E."/>
            <person name="Venter J.C."/>
            <person name="Vicario S."/>
            <person name="Vieira F.G."/>
            <person name="Vilella A.J."/>
            <person name="Villasante A."/>
            <person name="Walenz B."/>
            <person name="Wang J."/>
            <person name="Wasserman M."/>
            <person name="Watts T."/>
            <person name="Wilson D."/>
            <person name="Wilson R.K."/>
            <person name="Wing R.A."/>
            <person name="Wolfner M.F."/>
            <person name="Wong A."/>
            <person name="Wong G.K."/>
            <person name="Wu C.I."/>
            <person name="Wu G."/>
            <person name="Yamamoto D."/>
            <person name="Yang H.P."/>
            <person name="Yang S.P."/>
            <person name="Yorke J.A."/>
            <person name="Yoshida K."/>
            <person name="Zdobnov E."/>
            <person name="Zhang P."/>
            <person name="Zhang Y."/>
            <person name="Zimin A.V."/>
            <person name="Baldwin J."/>
            <person name="Abdouelleil A."/>
            <person name="Abdulkadir J."/>
            <person name="Abebe A."/>
            <person name="Abera B."/>
            <person name="Abreu J."/>
            <person name="Acer S.C."/>
            <person name="Aftuck L."/>
            <person name="Alexander A."/>
            <person name="An P."/>
            <person name="Anderson E."/>
            <person name="Anderson S."/>
            <person name="Arachi H."/>
            <person name="Azer M."/>
            <person name="Bachantsang P."/>
            <person name="Barry A."/>
            <person name="Bayul T."/>
            <person name="Berlin A."/>
            <person name="Bessette D."/>
            <person name="Bloom T."/>
            <person name="Blye J."/>
            <person name="Boguslavskiy L."/>
            <person name="Bonnet C."/>
            <person name="Boukhgalter B."/>
            <person name="Bourzgui I."/>
            <person name="Brown A."/>
            <person name="Cahill P."/>
            <person name="Channer S."/>
            <person name="Cheshatsang Y."/>
            <person name="Chuda L."/>
            <person name="Citroen M."/>
            <person name="Collymore A."/>
            <person name="Cooke P."/>
            <person name="Costello M."/>
            <person name="D'Aco K."/>
            <person name="Daza R."/>
            <person name="De Haan G."/>
            <person name="DeGray S."/>
            <person name="DeMaso C."/>
            <person name="Dhargay N."/>
            <person name="Dooley K."/>
            <person name="Dooley E."/>
            <person name="Doricent M."/>
            <person name="Dorje P."/>
            <person name="Dorjee K."/>
            <person name="Dupes A."/>
            <person name="Elong R."/>
            <person name="Falk J."/>
            <person name="Farina A."/>
            <person name="Faro S."/>
            <person name="Ferguson D."/>
            <person name="Fisher S."/>
            <person name="Foley C.D."/>
            <person name="Franke A."/>
            <person name="Friedrich D."/>
            <person name="Gadbois L."/>
            <person name="Gearin G."/>
            <person name="Gearin C.R."/>
            <person name="Giannoukos G."/>
            <person name="Goode T."/>
            <person name="Graham J."/>
            <person name="Grandbois E."/>
            <person name="Grewal S."/>
            <person name="Gyaltsen K."/>
            <person name="Hafez N."/>
            <person name="Hagos B."/>
            <person name="Hall J."/>
            <person name="Henson C."/>
            <person name="Hollinger A."/>
            <person name="Honan T."/>
            <person name="Huard M.D."/>
            <person name="Hughes L."/>
            <person name="Hurhula B."/>
            <person name="Husby M.E."/>
            <person name="Kamat A."/>
            <person name="Kanga B."/>
            <person name="Kashin S."/>
            <person name="Khazanovich D."/>
            <person name="Kisner P."/>
            <person name="Lance K."/>
            <person name="Lara M."/>
            <person name="Lee W."/>
            <person name="Lennon N."/>
            <person name="Letendre F."/>
            <person name="LeVine R."/>
            <person name="Lipovsky A."/>
            <person name="Liu X."/>
            <person name="Liu J."/>
            <person name="Liu S."/>
            <person name="Lokyitsang T."/>
            <person name="Lokyitsang Y."/>
            <person name="Lubonja R."/>
            <person name="Lui A."/>
            <person name="MacDonald P."/>
            <person name="Magnisalis V."/>
            <person name="Maru K."/>
            <person name="Matthews C."/>
            <person name="McCusker W."/>
            <person name="McDonough S."/>
            <person name="Mehta T."/>
            <person name="Meldrim J."/>
            <person name="Meneus L."/>
            <person name="Mihai O."/>
            <person name="Mihalev A."/>
            <person name="Mihova T."/>
            <person name="Mittelman R."/>
            <person name="Mlenga V."/>
            <person name="Montmayeur A."/>
            <person name="Mulrain L."/>
            <person name="Navidi A."/>
            <person name="Naylor J."/>
            <person name="Negash T."/>
            <person name="Nguyen T."/>
            <person name="Nguyen N."/>
            <person name="Nicol R."/>
            <person name="Norbu C."/>
            <person name="Norbu N."/>
            <person name="Novod N."/>
            <person name="O'Neill B."/>
            <person name="Osman S."/>
            <person name="Markiewicz E."/>
            <person name="Oyono O.L."/>
            <person name="Patti C."/>
            <person name="Phunkhang P."/>
            <person name="Pierre F."/>
            <person name="Priest M."/>
            <person name="Raghuraman S."/>
            <person name="Rege F."/>
            <person name="Reyes R."/>
            <person name="Rise C."/>
            <person name="Rogov P."/>
            <person name="Ross K."/>
            <person name="Ryan E."/>
            <person name="Settipalli S."/>
            <person name="Shea T."/>
            <person name="Sherpa N."/>
            <person name="Shi L."/>
            <person name="Shih D."/>
            <person name="Sparrow T."/>
            <person name="Spaulding J."/>
            <person name="Stalker J."/>
            <person name="Stange-Thomann N."/>
            <person name="Stavropoulos S."/>
            <person name="Stone C."/>
            <person name="Strader C."/>
            <person name="Tesfaye S."/>
            <person name="Thomson T."/>
            <person name="Thoulutsang Y."/>
            <person name="Thoulutsang D."/>
            <person name="Topham K."/>
            <person name="Topping I."/>
            <person name="Tsamla T."/>
            <person name="Vassiliev H."/>
            <person name="Vo A."/>
            <person name="Wangchuk T."/>
            <person name="Wangdi T."/>
            <person name="Weiand M."/>
            <person name="Wilkinson J."/>
            <person name="Wilson A."/>
            <person name="Yadav S."/>
            <person name="Young G."/>
            <person name="Yu Q."/>
            <person name="Zembek L."/>
            <person name="Zhong D."/>
            <person name="Zimmer A."/>
            <person name="Zwirko Z."/>
            <person name="Jaffe D.B."/>
            <person name="Alvarez P."/>
            <person name="Brockman W."/>
            <person name="Butler J."/>
            <person name="Chin C."/>
            <person name="Gnerre S."/>
            <person name="Grabherr M."/>
            <person name="Kleber M."/>
            <person name="Mauceli E."/>
            <person name="MacCallum I."/>
        </authorList>
    </citation>
    <scope>NUCLEOTIDE SEQUENCE [LARGE SCALE GENOMIC DNA]</scope>
    <source>
        <strain evidence="2">white501</strain>
    </source>
</reference>
<evidence type="ECO:0000313" key="2">
    <source>
        <dbReference type="Proteomes" id="UP000000304"/>
    </source>
</evidence>
<dbReference type="AlphaFoldDB" id="B4QN06"/>
<organism evidence="1 2">
    <name type="scientific">Drosophila simulans</name>
    <name type="common">Fruit fly</name>
    <dbReference type="NCBI Taxonomy" id="7240"/>
    <lineage>
        <taxon>Eukaryota</taxon>
        <taxon>Metazoa</taxon>
        <taxon>Ecdysozoa</taxon>
        <taxon>Arthropoda</taxon>
        <taxon>Hexapoda</taxon>
        <taxon>Insecta</taxon>
        <taxon>Pterygota</taxon>
        <taxon>Neoptera</taxon>
        <taxon>Endopterygota</taxon>
        <taxon>Diptera</taxon>
        <taxon>Brachycera</taxon>
        <taxon>Muscomorpha</taxon>
        <taxon>Ephydroidea</taxon>
        <taxon>Drosophilidae</taxon>
        <taxon>Drosophila</taxon>
        <taxon>Sophophora</taxon>
    </lineage>
</organism>